<protein>
    <submittedName>
        <fullName evidence="1">Uncharacterized protein</fullName>
    </submittedName>
</protein>
<proteinExistence type="predicted"/>
<evidence type="ECO:0000313" key="2">
    <source>
        <dbReference type="Proteomes" id="UP000509750"/>
    </source>
</evidence>
<dbReference type="AlphaFoldDB" id="A0A7D5GHC5"/>
<dbReference type="Proteomes" id="UP000509750">
    <property type="component" value="Chromosome"/>
</dbReference>
<accession>A0A7D5GHC5</accession>
<dbReference type="KEGG" id="halg:HUG10_07660"/>
<sequence length="308" mass="33882">MSLDATSLTTSREYIAVRPTTDPLDPAQVETALRTLHGQGANAIPTIEMLLVTAGADDGVTYLFDGDAIDTARLERTLRRCVPPSYECTRRTTSIADLLMAESPPDTIADTDTDVPALMDRPIAGLELRAREDRRGDWQTQLRPFETFRTEERASWPLTDVVDALGAVDCPLLLQTLLTPKPDWTYEANQTIEDLHWPQPSLLGELIGDLFGPIDSGQFERRQREELSPPTRQRIAELEAVDTRQSFTVNVRALAVGTDSTPPATALDGLGEPFTEVSNTTYQLTTTRYAADTADAHALATAIADRQD</sequence>
<dbReference type="GeneID" id="56028699"/>
<dbReference type="RefSeq" id="WP_179169006.1">
    <property type="nucleotide sequence ID" value="NZ_CP058529.1"/>
</dbReference>
<gene>
    <name evidence="1" type="ORF">HUG10_07660</name>
</gene>
<name>A0A7D5GHC5_9EURY</name>
<keyword evidence="2" id="KW-1185">Reference proteome</keyword>
<evidence type="ECO:0000313" key="1">
    <source>
        <dbReference type="EMBL" id="QLG27431.1"/>
    </source>
</evidence>
<organism evidence="1 2">
    <name type="scientific">Halorarum halophilum</name>
    <dbReference type="NCBI Taxonomy" id="2743090"/>
    <lineage>
        <taxon>Archaea</taxon>
        <taxon>Methanobacteriati</taxon>
        <taxon>Methanobacteriota</taxon>
        <taxon>Stenosarchaea group</taxon>
        <taxon>Halobacteria</taxon>
        <taxon>Halobacteriales</taxon>
        <taxon>Haloferacaceae</taxon>
        <taxon>Halorarum</taxon>
    </lineage>
</organism>
<dbReference type="EMBL" id="CP058529">
    <property type="protein sequence ID" value="QLG27431.1"/>
    <property type="molecule type" value="Genomic_DNA"/>
</dbReference>
<reference evidence="1 2" key="1">
    <citation type="submission" date="2020-07" db="EMBL/GenBank/DDBJ databases">
        <title>Gai3-2, isolated from salt lake.</title>
        <authorList>
            <person name="Cui H."/>
            <person name="Shi X."/>
        </authorList>
    </citation>
    <scope>NUCLEOTIDE SEQUENCE [LARGE SCALE GENOMIC DNA]</scope>
    <source>
        <strain evidence="1 2">Gai3-2</strain>
    </source>
</reference>